<dbReference type="GeneID" id="18932164"/>
<dbReference type="AlphaFoldDB" id="F4RXP8"/>
<dbReference type="Proteomes" id="UP000001072">
    <property type="component" value="Unassembled WGS sequence"/>
</dbReference>
<accession>F4RXP8</accession>
<sequence length="124" mass="14254">MKFPRLRILHTHCCPNPGSFDEDDTLDNFMNWTICHSIRMLVVDIGHGQTYLEALCRDYISPFHMTPHLRHIVFILNPEKAVPESVPSTLVKALKSHGIQSHMLPYFNPDELMALDDELNGPME</sequence>
<protein>
    <submittedName>
        <fullName evidence="1">Uncharacterized protein</fullName>
    </submittedName>
</protein>
<dbReference type="InParanoid" id="F4RXP8"/>
<evidence type="ECO:0000313" key="2">
    <source>
        <dbReference type="Proteomes" id="UP000001072"/>
    </source>
</evidence>
<evidence type="ECO:0000313" key="1">
    <source>
        <dbReference type="EMBL" id="EGG02860.1"/>
    </source>
</evidence>
<dbReference type="VEuPathDB" id="FungiDB:MELLADRAFT_72694"/>
<dbReference type="KEGG" id="mlr:MELLADRAFT_72694"/>
<organism evidence="2">
    <name type="scientific">Melampsora larici-populina (strain 98AG31 / pathotype 3-4-7)</name>
    <name type="common">Poplar leaf rust fungus</name>
    <dbReference type="NCBI Taxonomy" id="747676"/>
    <lineage>
        <taxon>Eukaryota</taxon>
        <taxon>Fungi</taxon>
        <taxon>Dikarya</taxon>
        <taxon>Basidiomycota</taxon>
        <taxon>Pucciniomycotina</taxon>
        <taxon>Pucciniomycetes</taxon>
        <taxon>Pucciniales</taxon>
        <taxon>Melampsoraceae</taxon>
        <taxon>Melampsora</taxon>
    </lineage>
</organism>
<proteinExistence type="predicted"/>
<dbReference type="HOGENOM" id="CLU_2004419_0_0_1"/>
<dbReference type="RefSeq" id="XP_007413973.1">
    <property type="nucleotide sequence ID" value="XM_007413911.1"/>
</dbReference>
<keyword evidence="2" id="KW-1185">Reference proteome</keyword>
<name>F4RXP8_MELLP</name>
<reference evidence="2" key="1">
    <citation type="journal article" date="2011" name="Proc. Natl. Acad. Sci. U.S.A.">
        <title>Obligate biotrophy features unraveled by the genomic analysis of rust fungi.</title>
        <authorList>
            <person name="Duplessis S."/>
            <person name="Cuomo C.A."/>
            <person name="Lin Y.-C."/>
            <person name="Aerts A."/>
            <person name="Tisserant E."/>
            <person name="Veneault-Fourrey C."/>
            <person name="Joly D.L."/>
            <person name="Hacquard S."/>
            <person name="Amselem J."/>
            <person name="Cantarel B.L."/>
            <person name="Chiu R."/>
            <person name="Coutinho P.M."/>
            <person name="Feau N."/>
            <person name="Field M."/>
            <person name="Frey P."/>
            <person name="Gelhaye E."/>
            <person name="Goldberg J."/>
            <person name="Grabherr M.G."/>
            <person name="Kodira C.D."/>
            <person name="Kohler A."/>
            <person name="Kuees U."/>
            <person name="Lindquist E.A."/>
            <person name="Lucas S.M."/>
            <person name="Mago R."/>
            <person name="Mauceli E."/>
            <person name="Morin E."/>
            <person name="Murat C."/>
            <person name="Pangilinan J.L."/>
            <person name="Park R."/>
            <person name="Pearson M."/>
            <person name="Quesneville H."/>
            <person name="Rouhier N."/>
            <person name="Sakthikumar S."/>
            <person name="Salamov A.A."/>
            <person name="Schmutz J."/>
            <person name="Selles B."/>
            <person name="Shapiro H."/>
            <person name="Tanguay P."/>
            <person name="Tuskan G.A."/>
            <person name="Henrissat B."/>
            <person name="Van de Peer Y."/>
            <person name="Rouze P."/>
            <person name="Ellis J.G."/>
            <person name="Dodds P.N."/>
            <person name="Schein J.E."/>
            <person name="Zhong S."/>
            <person name="Hamelin R.C."/>
            <person name="Grigoriev I.V."/>
            <person name="Szabo L.J."/>
            <person name="Martin F."/>
        </authorList>
    </citation>
    <scope>NUCLEOTIDE SEQUENCE [LARGE SCALE GENOMIC DNA]</scope>
    <source>
        <strain evidence="2">98AG31 / pathotype 3-4-7</strain>
    </source>
</reference>
<gene>
    <name evidence="1" type="ORF">MELLADRAFT_72694</name>
</gene>
<dbReference type="EMBL" id="GL883128">
    <property type="protein sequence ID" value="EGG02860.1"/>
    <property type="molecule type" value="Genomic_DNA"/>
</dbReference>